<protein>
    <submittedName>
        <fullName evidence="1">Uncharacterized protein</fullName>
    </submittedName>
</protein>
<name>A0A4S8QCN6_9ACTN</name>
<evidence type="ECO:0000313" key="2">
    <source>
        <dbReference type="Proteomes" id="UP000308760"/>
    </source>
</evidence>
<dbReference type="Proteomes" id="UP000308760">
    <property type="component" value="Unassembled WGS sequence"/>
</dbReference>
<sequence length="312" mass="34806">MLGPEAIAVERGAGMSRRIPGANTGSFDELAGRLTERDFAIIAALAKHKIMTAGMLEALFFPSSHAAAARLLTLSEMGVLARWRNPSSRAFRYVLDWRGQCLQAMRDDEKPPTKSAATFRAQQLFVSAHRAHTEGVNAFYCRLMRAARDRGDVEVDWVFEHDSTYSMRSDANVTLTWADGRELWFWFEHDRGTETLQRLAEKVKSYKSHVNYHHLKKAVLLIEVPGPGRLANLLPLAAAHWRDSTAPGTRPTPFTVAASAATAAEQTFTRPETFPDTLEDRRWHVVGTGEVVSLAELPQVAKAIANRPVIWD</sequence>
<gene>
    <name evidence="1" type="ORF">FAB82_15405</name>
</gene>
<dbReference type="EMBL" id="STGY01000056">
    <property type="protein sequence ID" value="THV40645.1"/>
    <property type="molecule type" value="Genomic_DNA"/>
</dbReference>
<dbReference type="Pfam" id="PF13814">
    <property type="entry name" value="Replic_Relax"/>
    <property type="match status" value="1"/>
</dbReference>
<organism evidence="1 2">
    <name type="scientific">Glycomyces buryatensis</name>
    <dbReference type="NCBI Taxonomy" id="2570927"/>
    <lineage>
        <taxon>Bacteria</taxon>
        <taxon>Bacillati</taxon>
        <taxon>Actinomycetota</taxon>
        <taxon>Actinomycetes</taxon>
        <taxon>Glycomycetales</taxon>
        <taxon>Glycomycetaceae</taxon>
        <taxon>Glycomyces</taxon>
    </lineage>
</organism>
<dbReference type="AlphaFoldDB" id="A0A4S8QCN6"/>
<comment type="caution">
    <text evidence="1">The sequence shown here is derived from an EMBL/GenBank/DDBJ whole genome shotgun (WGS) entry which is preliminary data.</text>
</comment>
<keyword evidence="2" id="KW-1185">Reference proteome</keyword>
<accession>A0A4S8QCN6</accession>
<dbReference type="OrthoDB" id="2562278at2"/>
<reference evidence="1 2" key="2">
    <citation type="submission" date="2019-05" db="EMBL/GenBank/DDBJ databases">
        <title>Glycomyces buryatensis sp. nov.</title>
        <authorList>
            <person name="Nikitina E."/>
        </authorList>
    </citation>
    <scope>NUCLEOTIDE SEQUENCE [LARGE SCALE GENOMIC DNA]</scope>
    <source>
        <strain evidence="1 2">18</strain>
    </source>
</reference>
<reference evidence="2" key="1">
    <citation type="submission" date="2019-04" db="EMBL/GenBank/DDBJ databases">
        <title>Nocardioides xinjiangensis sp. nov.</title>
        <authorList>
            <person name="Liu S."/>
        </authorList>
    </citation>
    <scope>NUCLEOTIDE SEQUENCE [LARGE SCALE GENOMIC DNA]</scope>
    <source>
        <strain evidence="2">18</strain>
    </source>
</reference>
<dbReference type="InterPro" id="IPR025855">
    <property type="entry name" value="Replic_Relax"/>
</dbReference>
<proteinExistence type="predicted"/>
<evidence type="ECO:0000313" key="1">
    <source>
        <dbReference type="EMBL" id="THV40645.1"/>
    </source>
</evidence>